<reference evidence="2" key="1">
    <citation type="submission" date="2022-08" db="EMBL/GenBank/DDBJ databases">
        <title>A Global Phylogenomic Analysis of the Shiitake Genus Lentinula.</title>
        <authorList>
            <consortium name="DOE Joint Genome Institute"/>
            <person name="Sierra-Patev S."/>
            <person name="Min B."/>
            <person name="Naranjo-Ortiz M."/>
            <person name="Looney B."/>
            <person name="Konkel Z."/>
            <person name="Slot J.C."/>
            <person name="Sakamoto Y."/>
            <person name="Steenwyk J.L."/>
            <person name="Rokas A."/>
            <person name="Carro J."/>
            <person name="Camarero S."/>
            <person name="Ferreira P."/>
            <person name="Molpeceres G."/>
            <person name="Ruiz-Duenas F.J."/>
            <person name="Serrano A."/>
            <person name="Henrissat B."/>
            <person name="Drula E."/>
            <person name="Hughes K.W."/>
            <person name="Mata J.L."/>
            <person name="Ishikawa N.K."/>
            <person name="Vargas-Isla R."/>
            <person name="Ushijima S."/>
            <person name="Smith C.A."/>
            <person name="Ahrendt S."/>
            <person name="Andreopoulos W."/>
            <person name="He G."/>
            <person name="Labutti K."/>
            <person name="Lipzen A."/>
            <person name="Ng V."/>
            <person name="Riley R."/>
            <person name="Sandor L."/>
            <person name="Barry K."/>
            <person name="Martinez A.T."/>
            <person name="Xiao Y."/>
            <person name="Gibbons J.G."/>
            <person name="Terashima K."/>
            <person name="Grigoriev I.V."/>
            <person name="Hibbett D.S."/>
        </authorList>
    </citation>
    <scope>NUCLEOTIDE SEQUENCE</scope>
    <source>
        <strain evidence="2">JLM2183</strain>
    </source>
</reference>
<protein>
    <submittedName>
        <fullName evidence="2">Uncharacterized protein</fullName>
    </submittedName>
</protein>
<comment type="caution">
    <text evidence="2">The sequence shown here is derived from an EMBL/GenBank/DDBJ whole genome shotgun (WGS) entry which is preliminary data.</text>
</comment>
<feature type="chain" id="PRO_5040770784" evidence="1">
    <location>
        <begin position="25"/>
        <end position="205"/>
    </location>
</feature>
<dbReference type="AlphaFoldDB" id="A0A9W9DS39"/>
<feature type="signal peptide" evidence="1">
    <location>
        <begin position="1"/>
        <end position="24"/>
    </location>
</feature>
<dbReference type="EMBL" id="JAOTPV010000004">
    <property type="protein sequence ID" value="KAJ4483872.1"/>
    <property type="molecule type" value="Genomic_DNA"/>
</dbReference>
<dbReference type="OrthoDB" id="2844016at2759"/>
<organism evidence="2 3">
    <name type="scientific">Lentinula aciculospora</name>
    <dbReference type="NCBI Taxonomy" id="153920"/>
    <lineage>
        <taxon>Eukaryota</taxon>
        <taxon>Fungi</taxon>
        <taxon>Dikarya</taxon>
        <taxon>Basidiomycota</taxon>
        <taxon>Agaricomycotina</taxon>
        <taxon>Agaricomycetes</taxon>
        <taxon>Agaricomycetidae</taxon>
        <taxon>Agaricales</taxon>
        <taxon>Marasmiineae</taxon>
        <taxon>Omphalotaceae</taxon>
        <taxon>Lentinula</taxon>
    </lineage>
</organism>
<name>A0A9W9DS39_9AGAR</name>
<evidence type="ECO:0000313" key="2">
    <source>
        <dbReference type="EMBL" id="KAJ4483872.1"/>
    </source>
</evidence>
<evidence type="ECO:0000313" key="3">
    <source>
        <dbReference type="Proteomes" id="UP001150266"/>
    </source>
</evidence>
<dbReference type="Proteomes" id="UP001150266">
    <property type="component" value="Unassembled WGS sequence"/>
</dbReference>
<keyword evidence="1" id="KW-0732">Signal</keyword>
<sequence>MFTSVHSVFVSLALVLAATSFVLATPVQISARSSITTLANNFTLVALNNTLPNANSTGAPLVLGSAGAIDGESFHVSSTYASYPYNDFPSLGLVGGQLRAFDPDGSWYTNASAPLSSGGSLDWGTSSFYSTPASTAFSALSDGTTDFPILAVNGISNSWYLCPSDAPRVPQNSLYFNTTTIPSQSGVSGASAVECYSVTVNLVPV</sequence>
<gene>
    <name evidence="2" type="ORF">J3R30DRAFT_1843900</name>
</gene>
<proteinExistence type="predicted"/>
<keyword evidence="3" id="KW-1185">Reference proteome</keyword>
<accession>A0A9W9DS39</accession>
<evidence type="ECO:0000256" key="1">
    <source>
        <dbReference type="SAM" id="SignalP"/>
    </source>
</evidence>